<comment type="caution">
    <text evidence="3">The sequence shown here is derived from an EMBL/GenBank/DDBJ whole genome shotgun (WGS) entry which is preliminary data.</text>
</comment>
<dbReference type="Proteomes" id="UP000444174">
    <property type="component" value="Unassembled WGS sequence"/>
</dbReference>
<dbReference type="AlphaFoldDB" id="A0A843YF47"/>
<keyword evidence="3" id="KW-0808">Transferase</keyword>
<keyword evidence="2" id="KW-0456">Lyase</keyword>
<proteinExistence type="predicted"/>
<keyword evidence="4" id="KW-1185">Reference proteome</keyword>
<evidence type="ECO:0000256" key="2">
    <source>
        <dbReference type="ARBA" id="ARBA00023239"/>
    </source>
</evidence>
<dbReference type="GO" id="GO:0016740">
    <property type="term" value="F:transferase activity"/>
    <property type="evidence" value="ECO:0007669"/>
    <property type="project" value="UniProtKB-KW"/>
</dbReference>
<evidence type="ECO:0000256" key="1">
    <source>
        <dbReference type="ARBA" id="ARBA00012344"/>
    </source>
</evidence>
<dbReference type="InterPro" id="IPR013024">
    <property type="entry name" value="GGCT-like"/>
</dbReference>
<dbReference type="Gene3D" id="3.10.490.10">
    <property type="entry name" value="Gamma-glutamyl cyclotransferase-like"/>
    <property type="match status" value="1"/>
</dbReference>
<sequence length="188" mass="20708">MQSPYFFGYGSLVNVATHTYVDPRPARLSGWRRAWVQTDVHPLAFLSAVPDEASVISGLVASVPGADWAALDLRETGYDRLPAADQVDHDLPAETDVQVYSVPKATHITAEPPLPVLLSYLDVVVQGYLQVFGEEGVAGFFDTTDSWDRPFVDDRTAPRYPRAQVLDAKETALVDHWLAKTAAIRVEV</sequence>
<dbReference type="SUPFAM" id="SSF110857">
    <property type="entry name" value="Gamma-glutamyl cyclotransferase-like"/>
    <property type="match status" value="1"/>
</dbReference>
<organism evidence="3 4">
    <name type="scientific">Tritonibacter litoralis</name>
    <dbReference type="NCBI Taxonomy" id="2662264"/>
    <lineage>
        <taxon>Bacteria</taxon>
        <taxon>Pseudomonadati</taxon>
        <taxon>Pseudomonadota</taxon>
        <taxon>Alphaproteobacteria</taxon>
        <taxon>Rhodobacterales</taxon>
        <taxon>Paracoccaceae</taxon>
        <taxon>Tritonibacter</taxon>
    </lineage>
</organism>
<dbReference type="EMBL" id="WIBF01000010">
    <property type="protein sequence ID" value="MQQ09716.1"/>
    <property type="molecule type" value="Genomic_DNA"/>
</dbReference>
<name>A0A843YF47_9RHOB</name>
<dbReference type="Pfam" id="PF04752">
    <property type="entry name" value="ChaC"/>
    <property type="match status" value="1"/>
</dbReference>
<gene>
    <name evidence="3" type="ORF">GFB49_14710</name>
</gene>
<dbReference type="GO" id="GO:0061928">
    <property type="term" value="F:glutathione specific gamma-glutamylcyclotransferase activity"/>
    <property type="evidence" value="ECO:0007669"/>
    <property type="project" value="UniProtKB-EC"/>
</dbReference>
<accession>A0A843YF47</accession>
<evidence type="ECO:0000313" key="4">
    <source>
        <dbReference type="Proteomes" id="UP000444174"/>
    </source>
</evidence>
<protein>
    <recommendedName>
        <fullName evidence="1">glutathione-specific gamma-glutamylcyclotransferase</fullName>
        <ecNumber evidence="1">4.3.2.7</ecNumber>
    </recommendedName>
</protein>
<dbReference type="RefSeq" id="WP_153216699.1">
    <property type="nucleotide sequence ID" value="NZ_WIBF01000010.1"/>
</dbReference>
<dbReference type="EC" id="4.3.2.7" evidence="1"/>
<reference evidence="3 4" key="1">
    <citation type="submission" date="2019-10" db="EMBL/GenBank/DDBJ databases">
        <title>Epibacterium sp. nov., isolated from seawater.</title>
        <authorList>
            <person name="Zhang X."/>
            <person name="Li N."/>
        </authorList>
    </citation>
    <scope>NUCLEOTIDE SEQUENCE [LARGE SCALE GENOMIC DNA]</scope>
    <source>
        <strain evidence="3 4">SM1979</strain>
    </source>
</reference>
<dbReference type="GO" id="GO:0006751">
    <property type="term" value="P:glutathione catabolic process"/>
    <property type="evidence" value="ECO:0007669"/>
    <property type="project" value="InterPro"/>
</dbReference>
<dbReference type="InterPro" id="IPR036568">
    <property type="entry name" value="GGCT-like_sf"/>
</dbReference>
<dbReference type="InterPro" id="IPR006840">
    <property type="entry name" value="ChaC"/>
</dbReference>
<evidence type="ECO:0000313" key="3">
    <source>
        <dbReference type="EMBL" id="MQQ09716.1"/>
    </source>
</evidence>
<dbReference type="CDD" id="cd06661">
    <property type="entry name" value="GGCT_like"/>
    <property type="match status" value="1"/>
</dbReference>